<dbReference type="SUPFAM" id="SSF53901">
    <property type="entry name" value="Thiolase-like"/>
    <property type="match status" value="3"/>
</dbReference>
<dbReference type="PANTHER" id="PTHR11712:SF320">
    <property type="entry name" value="BETA-KETOACYL SYNTHASE"/>
    <property type="match status" value="1"/>
</dbReference>
<dbReference type="InterPro" id="IPR016039">
    <property type="entry name" value="Thiolase-like"/>
</dbReference>
<dbReference type="Pfam" id="PF00109">
    <property type="entry name" value="ketoacyl-synt"/>
    <property type="match status" value="1"/>
</dbReference>
<dbReference type="GO" id="GO:0004315">
    <property type="term" value="F:3-oxoacyl-[acyl-carrier-protein] synthase activity"/>
    <property type="evidence" value="ECO:0007669"/>
    <property type="project" value="TreeGrafter"/>
</dbReference>
<evidence type="ECO:0000256" key="1">
    <source>
        <dbReference type="ARBA" id="ARBA00008467"/>
    </source>
</evidence>
<comment type="caution">
    <text evidence="5">The sequence shown here is derived from an EMBL/GenBank/DDBJ whole genome shotgun (WGS) entry which is preliminary data.</text>
</comment>
<dbReference type="PANTHER" id="PTHR11712">
    <property type="entry name" value="POLYKETIDE SYNTHASE-RELATED"/>
    <property type="match status" value="1"/>
</dbReference>
<dbReference type="InterPro" id="IPR014031">
    <property type="entry name" value="Ketoacyl_synth_C"/>
</dbReference>
<comment type="similarity">
    <text evidence="1 3">Belongs to the thiolase-like superfamily. Beta-ketoacyl-ACP synthases family.</text>
</comment>
<sequence>MTDIYITGAGIISAIGNNAEEVCESLINRRSGIGKVEILPTMHRELPCGEVKMTNAQLRRAIGMPDESKCNRTALLGISAIKQAVQQAGIDTSDAWLLSGITVGGMDATEARYKDMLQNNDFLDLLTIHDAHTTTWLMAGYFKIPKEKTVTVSTACSSAANAIIAGADMIKDGVTDMVIAGGSEALSLFHLNGFNSLMILDKEQCRPFDAGRQGLNLGEGAGFVILESGDSVRRRNAHPLAVLSGYGNKCDAFHQTASSKNGDGAYLAMREALETAGITPAEISYVNAHGTGTPNNDASESNALKRVFGNDMPPVSSTKSFTGHTTSASGGIETVICLLAMQHGFIPPNIGWRDPMPDGIIPADGKTGIVLEHVMCNSFGFGGNDSSLIISRCGNSKEADTPDCGQRRNVNCHVIAAASSTPALPVGNFRDFITPMESRRLCALLKTAITVSLTALRDAGIKCPDAIIIGTTHGMMENSEKFLLQMCDSGEQGLSPSLFINSTHNTIAGTLAVKTGCHGYNMTYTGDNACEVLELCRKDALMLMRQGKINNALIGYHDETTAAWHDMMSRLTGIDLPVGVTSMAEVLIRQEQ</sequence>
<proteinExistence type="inferred from homology"/>
<protein>
    <submittedName>
        <fullName evidence="5">Beta-ketoacyl synthase chain length factor</fullName>
    </submittedName>
</protein>
<dbReference type="InterPro" id="IPR014030">
    <property type="entry name" value="Ketoacyl_synth_N"/>
</dbReference>
<dbReference type="EMBL" id="JADIMR010000036">
    <property type="protein sequence ID" value="MBO8446626.1"/>
    <property type="molecule type" value="Genomic_DNA"/>
</dbReference>
<dbReference type="Gene3D" id="3.40.47.10">
    <property type="match status" value="2"/>
</dbReference>
<evidence type="ECO:0000256" key="2">
    <source>
        <dbReference type="ARBA" id="ARBA00022679"/>
    </source>
</evidence>
<dbReference type="Pfam" id="PF13723">
    <property type="entry name" value="Ketoacyl-synt_2"/>
    <property type="match status" value="1"/>
</dbReference>
<dbReference type="Proteomes" id="UP000823637">
    <property type="component" value="Unassembled WGS sequence"/>
</dbReference>
<dbReference type="GO" id="GO:0006633">
    <property type="term" value="P:fatty acid biosynthetic process"/>
    <property type="evidence" value="ECO:0007669"/>
    <property type="project" value="TreeGrafter"/>
</dbReference>
<dbReference type="CDD" id="cd00834">
    <property type="entry name" value="KAS_I_II"/>
    <property type="match status" value="1"/>
</dbReference>
<dbReference type="SMART" id="SM00825">
    <property type="entry name" value="PKS_KS"/>
    <property type="match status" value="1"/>
</dbReference>
<feature type="domain" description="Ketosynthase family 3 (KS3)" evidence="4">
    <location>
        <begin position="1"/>
        <end position="392"/>
    </location>
</feature>
<evidence type="ECO:0000259" key="4">
    <source>
        <dbReference type="PROSITE" id="PS52004"/>
    </source>
</evidence>
<dbReference type="InterPro" id="IPR020841">
    <property type="entry name" value="PKS_Beta-ketoAc_synthase_dom"/>
</dbReference>
<gene>
    <name evidence="5" type="ORF">IAC32_02635</name>
</gene>
<accession>A0A9D9HCM2</accession>
<dbReference type="InterPro" id="IPR000794">
    <property type="entry name" value="Beta-ketoacyl_synthase"/>
</dbReference>
<organism evidence="5 6">
    <name type="scientific">Candidatus Enterocola intestinipullorum</name>
    <dbReference type="NCBI Taxonomy" id="2840783"/>
    <lineage>
        <taxon>Bacteria</taxon>
        <taxon>Pseudomonadati</taxon>
        <taxon>Bacteroidota</taxon>
        <taxon>Bacteroidia</taxon>
        <taxon>Bacteroidales</taxon>
        <taxon>Candidatus Enterocola</taxon>
    </lineage>
</organism>
<evidence type="ECO:0000313" key="5">
    <source>
        <dbReference type="EMBL" id="MBO8446626.1"/>
    </source>
</evidence>
<dbReference type="GO" id="GO:0005829">
    <property type="term" value="C:cytosol"/>
    <property type="evidence" value="ECO:0007669"/>
    <property type="project" value="TreeGrafter"/>
</dbReference>
<keyword evidence="2 3" id="KW-0808">Transferase</keyword>
<dbReference type="Pfam" id="PF02801">
    <property type="entry name" value="Ketoacyl-synt_C"/>
    <property type="match status" value="1"/>
</dbReference>
<evidence type="ECO:0000256" key="3">
    <source>
        <dbReference type="RuleBase" id="RU003694"/>
    </source>
</evidence>
<reference evidence="5" key="1">
    <citation type="submission" date="2020-10" db="EMBL/GenBank/DDBJ databases">
        <authorList>
            <person name="Gilroy R."/>
        </authorList>
    </citation>
    <scope>NUCLEOTIDE SEQUENCE</scope>
    <source>
        <strain evidence="5">D3-1215</strain>
    </source>
</reference>
<reference evidence="5" key="2">
    <citation type="journal article" date="2021" name="PeerJ">
        <title>Extensive microbial diversity within the chicken gut microbiome revealed by metagenomics and culture.</title>
        <authorList>
            <person name="Gilroy R."/>
            <person name="Ravi A."/>
            <person name="Getino M."/>
            <person name="Pursley I."/>
            <person name="Horton D.L."/>
            <person name="Alikhan N.F."/>
            <person name="Baker D."/>
            <person name="Gharbi K."/>
            <person name="Hall N."/>
            <person name="Watson M."/>
            <person name="Adriaenssens E.M."/>
            <person name="Foster-Nyarko E."/>
            <person name="Jarju S."/>
            <person name="Secka A."/>
            <person name="Antonio M."/>
            <person name="Oren A."/>
            <person name="Chaudhuri R.R."/>
            <person name="La Ragione R."/>
            <person name="Hildebrand F."/>
            <person name="Pallen M.J."/>
        </authorList>
    </citation>
    <scope>NUCLEOTIDE SEQUENCE</scope>
    <source>
        <strain evidence="5">D3-1215</strain>
    </source>
</reference>
<evidence type="ECO:0000313" key="6">
    <source>
        <dbReference type="Proteomes" id="UP000823637"/>
    </source>
</evidence>
<dbReference type="PROSITE" id="PS52004">
    <property type="entry name" value="KS3_2"/>
    <property type="match status" value="1"/>
</dbReference>
<name>A0A9D9HCM2_9BACT</name>
<dbReference type="AlphaFoldDB" id="A0A9D9HCM2"/>